<dbReference type="AlphaFoldDB" id="A0A3A8ARD0"/>
<dbReference type="CDD" id="cd07986">
    <property type="entry name" value="LPLAT_ACT14924-like"/>
    <property type="match status" value="1"/>
</dbReference>
<dbReference type="Pfam" id="PF19576">
    <property type="entry name" value="Acyltransf_2"/>
    <property type="match status" value="1"/>
</dbReference>
<dbReference type="InterPro" id="IPR002123">
    <property type="entry name" value="Plipid/glycerol_acylTrfase"/>
</dbReference>
<dbReference type="InterPro" id="IPR045746">
    <property type="entry name" value="ACT14924-like_Acyltransf_dom"/>
</dbReference>
<evidence type="ECO:0000259" key="1">
    <source>
        <dbReference type="SMART" id="SM00563"/>
    </source>
</evidence>
<keyword evidence="2" id="KW-0808">Transferase</keyword>
<dbReference type="SMART" id="SM00563">
    <property type="entry name" value="PlsC"/>
    <property type="match status" value="1"/>
</dbReference>
<comment type="caution">
    <text evidence="2">The sequence shown here is derived from an EMBL/GenBank/DDBJ whole genome shotgun (WGS) entry which is preliminary data.</text>
</comment>
<name>A0A3A8ARD0_9HYPH</name>
<organism evidence="2 3">
    <name type="scientific">Oceaniradius stylonematis</name>
    <dbReference type="NCBI Taxonomy" id="2184161"/>
    <lineage>
        <taxon>Bacteria</taxon>
        <taxon>Pseudomonadati</taxon>
        <taxon>Pseudomonadota</taxon>
        <taxon>Alphaproteobacteria</taxon>
        <taxon>Hyphomicrobiales</taxon>
        <taxon>Ahrensiaceae</taxon>
        <taxon>Oceaniradius</taxon>
    </lineage>
</organism>
<dbReference type="EMBL" id="QFWV02000002">
    <property type="protein sequence ID" value="RKF08121.1"/>
    <property type="molecule type" value="Genomic_DNA"/>
</dbReference>
<dbReference type="OrthoDB" id="1113830at2"/>
<evidence type="ECO:0000313" key="3">
    <source>
        <dbReference type="Proteomes" id="UP000246132"/>
    </source>
</evidence>
<gene>
    <name evidence="2" type="ORF">DEM25_002040</name>
</gene>
<protein>
    <submittedName>
        <fullName evidence="2">Glycerol acyltransferase</fullName>
    </submittedName>
</protein>
<keyword evidence="3" id="KW-1185">Reference proteome</keyword>
<feature type="domain" description="Phospholipid/glycerol acyltransferase" evidence="1">
    <location>
        <begin position="83"/>
        <end position="206"/>
    </location>
</feature>
<dbReference type="SUPFAM" id="SSF69593">
    <property type="entry name" value="Glycerol-3-phosphate (1)-acyltransferase"/>
    <property type="match status" value="1"/>
</dbReference>
<evidence type="ECO:0000313" key="2">
    <source>
        <dbReference type="EMBL" id="RKF08121.1"/>
    </source>
</evidence>
<dbReference type="RefSeq" id="WP_109767909.1">
    <property type="nucleotide sequence ID" value="NZ_CP159474.1"/>
</dbReference>
<dbReference type="GO" id="GO:0016746">
    <property type="term" value="F:acyltransferase activity"/>
    <property type="evidence" value="ECO:0007669"/>
    <property type="project" value="UniProtKB-KW"/>
</dbReference>
<keyword evidence="2" id="KW-0012">Acyltransferase</keyword>
<sequence length="290" mass="32909">MPRSVRFAELSYARPTDPPVKRWLIRTVENMSGRERLADLYEFWRSEIFGKRDDVFTEMLNLIEVRLDAGGEWPPTNLPDTPLVLIANHPYGIGDGIAFLSLAERLGRPFRVIINNDLMKVPEMRPYSLPVSFEETKEALALNLKTRQEAVQLLKEGVTIIIFPSGGVATAPKGLGRAQDLPWKMFVARLVQTARASVIPVYFEGQNGRVFHLVSQFSLTLRTSLLIREFQRLYGKQIKAWIGEVMPWDDLEKIKDRKVLLQHLHDSVFDLDPRGQGGARTEEVKAGPCG</sequence>
<proteinExistence type="predicted"/>
<accession>A0A3A8ARD0</accession>
<dbReference type="Proteomes" id="UP000246132">
    <property type="component" value="Unassembled WGS sequence"/>
</dbReference>
<reference evidence="2 3" key="1">
    <citation type="journal article" date="2018" name="Int. J. Syst. Bacteriol.">
        <title>Oceaniradius stylonemae gen. nov., sp. nov., isolated from a red alga, Stylonema cornu-cervi.</title>
        <authorList>
            <person name="Jeong S."/>
        </authorList>
    </citation>
    <scope>NUCLEOTIDE SEQUENCE [LARGE SCALE GENOMIC DNA]</scope>
    <source>
        <strain evidence="2 3">StC1</strain>
    </source>
</reference>